<proteinExistence type="predicted"/>
<protein>
    <submittedName>
        <fullName evidence="2">Uncharacterized protein</fullName>
    </submittedName>
</protein>
<evidence type="ECO:0000313" key="2">
    <source>
        <dbReference type="EMBL" id="TQW00734.1"/>
    </source>
</evidence>
<keyword evidence="1" id="KW-0732">Signal</keyword>
<dbReference type="AlphaFoldDB" id="A0A545WD52"/>
<accession>A0A545WD52</accession>
<organism evidence="2 3">
    <name type="scientific">Cordyceps javanica</name>
    <dbReference type="NCBI Taxonomy" id="43265"/>
    <lineage>
        <taxon>Eukaryota</taxon>
        <taxon>Fungi</taxon>
        <taxon>Dikarya</taxon>
        <taxon>Ascomycota</taxon>
        <taxon>Pezizomycotina</taxon>
        <taxon>Sordariomycetes</taxon>
        <taxon>Hypocreomycetidae</taxon>
        <taxon>Hypocreales</taxon>
        <taxon>Cordycipitaceae</taxon>
        <taxon>Cordyceps</taxon>
    </lineage>
</organism>
<dbReference type="OrthoDB" id="4912193at2759"/>
<comment type="caution">
    <text evidence="2">The sequence shown here is derived from an EMBL/GenBank/DDBJ whole genome shotgun (WGS) entry which is preliminary data.</text>
</comment>
<sequence length="166" mass="18007">MKLSFSLVISFIVGTALGAAISARQDTPVPNGFCCFHLQDTTTGKHVQQDARTGYVYLDDASLPEGWYCINQNAGSNVLYDRRNNACILTSPDNSFQCLDGTPGGDTWQLVNYVSNAILLEDYGSIEFNVCGADGRQQVFGSQPPAGLGCRKTQLLADNRAGQCKW</sequence>
<name>A0A545WD52_9HYPO</name>
<feature type="chain" id="PRO_5021777197" evidence="1">
    <location>
        <begin position="19"/>
        <end position="166"/>
    </location>
</feature>
<reference evidence="2 3" key="1">
    <citation type="journal article" date="2019" name="Appl. Microbiol. Biotechnol.">
        <title>Genome sequence of Isaria javanica and comparative genome analysis insights into family S53 peptidase evolution in fungal entomopathogens.</title>
        <authorList>
            <person name="Lin R."/>
            <person name="Zhang X."/>
            <person name="Xin B."/>
            <person name="Zou M."/>
            <person name="Gao Y."/>
            <person name="Qin F."/>
            <person name="Hu Q."/>
            <person name="Xie B."/>
            <person name="Cheng X."/>
        </authorList>
    </citation>
    <scope>NUCLEOTIDE SEQUENCE [LARGE SCALE GENOMIC DNA]</scope>
    <source>
        <strain evidence="2 3">IJ1G</strain>
    </source>
</reference>
<evidence type="ECO:0000313" key="3">
    <source>
        <dbReference type="Proteomes" id="UP000315783"/>
    </source>
</evidence>
<keyword evidence="3" id="KW-1185">Reference proteome</keyword>
<dbReference type="Proteomes" id="UP000315783">
    <property type="component" value="Unassembled WGS sequence"/>
</dbReference>
<dbReference type="EMBL" id="SPUK01000001">
    <property type="protein sequence ID" value="TQW00734.1"/>
    <property type="molecule type" value="Genomic_DNA"/>
</dbReference>
<feature type="signal peptide" evidence="1">
    <location>
        <begin position="1"/>
        <end position="18"/>
    </location>
</feature>
<evidence type="ECO:0000256" key="1">
    <source>
        <dbReference type="SAM" id="SignalP"/>
    </source>
</evidence>
<gene>
    <name evidence="2" type="ORF">IF1G_00665</name>
</gene>